<dbReference type="GO" id="GO:0003677">
    <property type="term" value="F:DNA binding"/>
    <property type="evidence" value="ECO:0007669"/>
    <property type="project" value="UniProtKB-KW"/>
</dbReference>
<dbReference type="InterPro" id="IPR018490">
    <property type="entry name" value="cNMP-bd_dom_sf"/>
</dbReference>
<accession>A0A6S6SMS1</accession>
<gene>
    <name evidence="5" type="ORF">HELGO_WM31280</name>
</gene>
<dbReference type="InterPro" id="IPR012318">
    <property type="entry name" value="HTH_CRP"/>
</dbReference>
<dbReference type="Gene3D" id="2.60.120.10">
    <property type="entry name" value="Jelly Rolls"/>
    <property type="match status" value="1"/>
</dbReference>
<evidence type="ECO:0000259" key="4">
    <source>
        <dbReference type="PROSITE" id="PS51063"/>
    </source>
</evidence>
<dbReference type="InterPro" id="IPR014710">
    <property type="entry name" value="RmlC-like_jellyroll"/>
</dbReference>
<sequence>MAINFADSCLINRMRYYIELSPDDESLLMELEKDEVSFRSRRRLNLSNYPTHLFIVKSGWLYSYTDLDEKRRQVLRIHYPGDVVGLTEIAMQEPFSEMRTVSDVVLCPFPKSRMDEIFIQSPRLTALIFSLGMLDQVVLLDRLKMMNRAHAANRVAHFFLEIKARLKVHTADPGNATFDMPLTQEVIGDAIGLTNVSISNAIRRLEADNLLSSERKTVTIHDEEKLKAMVDFQDRHFKIDTSWFPHK</sequence>
<dbReference type="EMBL" id="CACVAY010000020">
    <property type="protein sequence ID" value="CAA6804255.1"/>
    <property type="molecule type" value="Genomic_DNA"/>
</dbReference>
<organism evidence="5">
    <name type="scientific">uncultured Thiotrichaceae bacterium</name>
    <dbReference type="NCBI Taxonomy" id="298394"/>
    <lineage>
        <taxon>Bacteria</taxon>
        <taxon>Pseudomonadati</taxon>
        <taxon>Pseudomonadota</taxon>
        <taxon>Gammaproteobacteria</taxon>
        <taxon>Thiotrichales</taxon>
        <taxon>Thiotrichaceae</taxon>
        <taxon>environmental samples</taxon>
    </lineage>
</organism>
<keyword evidence="2" id="KW-0238">DNA-binding</keyword>
<feature type="domain" description="HTH crp-type" evidence="4">
    <location>
        <begin position="149"/>
        <end position="224"/>
    </location>
</feature>
<dbReference type="Pfam" id="PF13545">
    <property type="entry name" value="HTH_Crp_2"/>
    <property type="match status" value="1"/>
</dbReference>
<dbReference type="AlphaFoldDB" id="A0A6S6SMS1"/>
<keyword evidence="3" id="KW-0804">Transcription</keyword>
<dbReference type="InterPro" id="IPR036388">
    <property type="entry name" value="WH-like_DNA-bd_sf"/>
</dbReference>
<evidence type="ECO:0000313" key="5">
    <source>
        <dbReference type="EMBL" id="CAA6804255.1"/>
    </source>
</evidence>
<protein>
    <submittedName>
        <fullName evidence="5">Transcriptional regulator, Crp/Fnr family</fullName>
    </submittedName>
</protein>
<evidence type="ECO:0000256" key="1">
    <source>
        <dbReference type="ARBA" id="ARBA00023015"/>
    </source>
</evidence>
<dbReference type="SMART" id="SM00419">
    <property type="entry name" value="HTH_CRP"/>
    <property type="match status" value="1"/>
</dbReference>
<dbReference type="SUPFAM" id="SSF46785">
    <property type="entry name" value="Winged helix' DNA-binding domain"/>
    <property type="match status" value="1"/>
</dbReference>
<evidence type="ECO:0000256" key="2">
    <source>
        <dbReference type="ARBA" id="ARBA00023125"/>
    </source>
</evidence>
<name>A0A6S6SMS1_9GAMM</name>
<dbReference type="CDD" id="cd00038">
    <property type="entry name" value="CAP_ED"/>
    <property type="match status" value="1"/>
</dbReference>
<keyword evidence="1" id="KW-0805">Transcription regulation</keyword>
<dbReference type="InterPro" id="IPR036390">
    <property type="entry name" value="WH_DNA-bd_sf"/>
</dbReference>
<proteinExistence type="predicted"/>
<dbReference type="PROSITE" id="PS51063">
    <property type="entry name" value="HTH_CRP_2"/>
    <property type="match status" value="1"/>
</dbReference>
<dbReference type="SUPFAM" id="SSF51206">
    <property type="entry name" value="cAMP-binding domain-like"/>
    <property type="match status" value="1"/>
</dbReference>
<dbReference type="InterPro" id="IPR000595">
    <property type="entry name" value="cNMP-bd_dom"/>
</dbReference>
<reference evidence="5" key="1">
    <citation type="submission" date="2020-01" db="EMBL/GenBank/DDBJ databases">
        <authorList>
            <person name="Meier V. D."/>
            <person name="Meier V D."/>
        </authorList>
    </citation>
    <scope>NUCLEOTIDE SEQUENCE</scope>
    <source>
        <strain evidence="5">HLG_WM_MAG_07</strain>
    </source>
</reference>
<dbReference type="Gene3D" id="1.10.10.10">
    <property type="entry name" value="Winged helix-like DNA-binding domain superfamily/Winged helix DNA-binding domain"/>
    <property type="match status" value="1"/>
</dbReference>
<dbReference type="Pfam" id="PF00027">
    <property type="entry name" value="cNMP_binding"/>
    <property type="match status" value="1"/>
</dbReference>
<evidence type="ECO:0000256" key="3">
    <source>
        <dbReference type="ARBA" id="ARBA00023163"/>
    </source>
</evidence>
<dbReference type="GO" id="GO:0006355">
    <property type="term" value="P:regulation of DNA-templated transcription"/>
    <property type="evidence" value="ECO:0007669"/>
    <property type="project" value="InterPro"/>
</dbReference>